<dbReference type="EMBL" id="KZ665843">
    <property type="protein sequence ID" value="PPR97524.1"/>
    <property type="molecule type" value="Genomic_DNA"/>
</dbReference>
<dbReference type="Pfam" id="PF00931">
    <property type="entry name" value="NB-ARC"/>
    <property type="match status" value="1"/>
</dbReference>
<dbReference type="SUPFAM" id="SSF52540">
    <property type="entry name" value="P-loop containing nucleoside triphosphate hydrolases"/>
    <property type="match status" value="1"/>
</dbReference>
<dbReference type="Proteomes" id="UP000239757">
    <property type="component" value="Unassembled WGS sequence"/>
</dbReference>
<keyword evidence="1" id="KW-0611">Plant defense</keyword>
<sequence>MPLTWRGGAAHDEEEWRPVREGGVVNQPRCGAPRVFCFCWLWVSARWARVLGLGHAKIGLYTAFNKIMKALNDDKVNMVGVWGMEGVGKTTLVTKSTGTFRISSTSHAVHSSCGRKFDPTWAVHKACYVWTVRVMTMHMMVHIMTVRETARQMIVRQSEKTTIEGQSEGKVLVILDDIWKKLNLEKIGIPFGANRNVAKECKGLPVAILTLAKALKGTETITGWESRRIVDIGNIEEDEEEEKNAYMCLKVSYYYLKKETTKRCSLLCALYPENHSIDEEDLVRHAWGLEVIVLDAIKHLKDSCLLLESGYEDEYGKRHVH</sequence>
<name>A0A2P5X2G6_GOSBA</name>
<dbReference type="AlphaFoldDB" id="A0A2P5X2G6"/>
<evidence type="ECO:0000313" key="4">
    <source>
        <dbReference type="Proteomes" id="UP000239757"/>
    </source>
</evidence>
<feature type="domain" description="NB-ARC" evidence="2">
    <location>
        <begin position="64"/>
        <end position="196"/>
    </location>
</feature>
<organism evidence="3 4">
    <name type="scientific">Gossypium barbadense</name>
    <name type="common">Sea Island cotton</name>
    <name type="synonym">Hibiscus barbadensis</name>
    <dbReference type="NCBI Taxonomy" id="3634"/>
    <lineage>
        <taxon>Eukaryota</taxon>
        <taxon>Viridiplantae</taxon>
        <taxon>Streptophyta</taxon>
        <taxon>Embryophyta</taxon>
        <taxon>Tracheophyta</taxon>
        <taxon>Spermatophyta</taxon>
        <taxon>Magnoliopsida</taxon>
        <taxon>eudicotyledons</taxon>
        <taxon>Gunneridae</taxon>
        <taxon>Pentapetalae</taxon>
        <taxon>rosids</taxon>
        <taxon>malvids</taxon>
        <taxon>Malvales</taxon>
        <taxon>Malvaceae</taxon>
        <taxon>Malvoideae</taxon>
        <taxon>Gossypium</taxon>
    </lineage>
</organism>
<dbReference type="Gene3D" id="3.40.50.300">
    <property type="entry name" value="P-loop containing nucleotide triphosphate hydrolases"/>
    <property type="match status" value="1"/>
</dbReference>
<reference evidence="3 4" key="1">
    <citation type="submission" date="2015-01" db="EMBL/GenBank/DDBJ databases">
        <title>Genome of allotetraploid Gossypium barbadense reveals genomic plasticity and fiber elongation in cotton evolution.</title>
        <authorList>
            <person name="Chen X."/>
            <person name="Liu X."/>
            <person name="Zhao B."/>
            <person name="Zheng H."/>
            <person name="Hu Y."/>
            <person name="Lu G."/>
            <person name="Yang C."/>
            <person name="Chen J."/>
            <person name="Shan C."/>
            <person name="Zhang L."/>
            <person name="Zhou Y."/>
            <person name="Wang L."/>
            <person name="Guo W."/>
            <person name="Bai Y."/>
            <person name="Ruan J."/>
            <person name="Shangguan X."/>
            <person name="Mao Y."/>
            <person name="Jiang J."/>
            <person name="Zhu Y."/>
            <person name="Lei J."/>
            <person name="Kang H."/>
            <person name="Chen S."/>
            <person name="He X."/>
            <person name="Wang R."/>
            <person name="Wang Y."/>
            <person name="Chen J."/>
            <person name="Wang L."/>
            <person name="Yu S."/>
            <person name="Wang B."/>
            <person name="Wei J."/>
            <person name="Song S."/>
            <person name="Lu X."/>
            <person name="Gao Z."/>
            <person name="Gu W."/>
            <person name="Deng X."/>
            <person name="Ma D."/>
            <person name="Wang S."/>
            <person name="Liang W."/>
            <person name="Fang L."/>
            <person name="Cai C."/>
            <person name="Zhu X."/>
            <person name="Zhou B."/>
            <person name="Zhang Y."/>
            <person name="Chen Z."/>
            <person name="Xu S."/>
            <person name="Zhu R."/>
            <person name="Wang S."/>
            <person name="Zhang T."/>
            <person name="Zhao G."/>
        </authorList>
    </citation>
    <scope>NUCLEOTIDE SEQUENCE [LARGE SCALE GENOMIC DNA]</scope>
    <source>
        <strain evidence="4">cv. Xinhai21</strain>
        <tissue evidence="3">Leaf</tissue>
    </source>
</reference>
<gene>
    <name evidence="3" type="ORF">GOBAR_AA23144</name>
</gene>
<dbReference type="PANTHER" id="PTHR33463:SF203">
    <property type="entry name" value="AAA+ ATPASE DOMAIN-CONTAINING PROTEIN"/>
    <property type="match status" value="1"/>
</dbReference>
<dbReference type="GO" id="GO:0043531">
    <property type="term" value="F:ADP binding"/>
    <property type="evidence" value="ECO:0007669"/>
    <property type="project" value="InterPro"/>
</dbReference>
<dbReference type="InterPro" id="IPR002182">
    <property type="entry name" value="NB-ARC"/>
</dbReference>
<dbReference type="PANTHER" id="PTHR33463">
    <property type="entry name" value="NB-ARC DOMAIN-CONTAINING PROTEIN-RELATED"/>
    <property type="match status" value="1"/>
</dbReference>
<dbReference type="PRINTS" id="PR00364">
    <property type="entry name" value="DISEASERSIST"/>
</dbReference>
<evidence type="ECO:0000313" key="3">
    <source>
        <dbReference type="EMBL" id="PPR97524.1"/>
    </source>
</evidence>
<dbReference type="OrthoDB" id="1435486at2759"/>
<dbReference type="InterPro" id="IPR050905">
    <property type="entry name" value="Plant_NBS-LRR"/>
</dbReference>
<evidence type="ECO:0000259" key="2">
    <source>
        <dbReference type="Pfam" id="PF00931"/>
    </source>
</evidence>
<evidence type="ECO:0000256" key="1">
    <source>
        <dbReference type="ARBA" id="ARBA00022821"/>
    </source>
</evidence>
<proteinExistence type="predicted"/>
<accession>A0A2P5X2G6</accession>
<protein>
    <recommendedName>
        <fullName evidence="2">NB-ARC domain-containing protein</fullName>
    </recommendedName>
</protein>
<dbReference type="InterPro" id="IPR027417">
    <property type="entry name" value="P-loop_NTPase"/>
</dbReference>